<evidence type="ECO:0000256" key="4">
    <source>
        <dbReference type="ARBA" id="ARBA00022692"/>
    </source>
</evidence>
<dbReference type="GO" id="GO:0009279">
    <property type="term" value="C:cell outer membrane"/>
    <property type="evidence" value="ECO:0007669"/>
    <property type="project" value="UniProtKB-SubCell"/>
</dbReference>
<dbReference type="PANTHER" id="PTHR30069">
    <property type="entry name" value="TONB-DEPENDENT OUTER MEMBRANE RECEPTOR"/>
    <property type="match status" value="1"/>
</dbReference>
<comment type="subcellular location">
    <subcellularLocation>
        <location evidence="1">Cell outer membrane</location>
        <topology evidence="1">Multi-pass membrane protein</topology>
    </subcellularLocation>
</comment>
<keyword evidence="6" id="KW-0472">Membrane</keyword>
<evidence type="ECO:0000256" key="8">
    <source>
        <dbReference type="SAM" id="SignalP"/>
    </source>
</evidence>
<dbReference type="InterPro" id="IPR036942">
    <property type="entry name" value="Beta-barrel_TonB_sf"/>
</dbReference>
<dbReference type="PATRIC" id="fig|1137280.3.peg.3058"/>
<protein>
    <submittedName>
        <fullName evidence="10">TonB-dependent receptor</fullName>
    </submittedName>
</protein>
<reference evidence="10 11" key="1">
    <citation type="submission" date="2012-12" db="EMBL/GenBank/DDBJ databases">
        <title>Genome assembly of Marinobacter sp. AK21.</title>
        <authorList>
            <person name="Khatri I."/>
            <person name="Kumar R."/>
            <person name="Vaidya B."/>
            <person name="Subramanian S."/>
            <person name="Pinnaka A."/>
        </authorList>
    </citation>
    <scope>NUCLEOTIDE SEQUENCE [LARGE SCALE GENOMIC DNA]</scope>
    <source>
        <strain evidence="10 11">AK21</strain>
    </source>
</reference>
<dbReference type="InterPro" id="IPR000531">
    <property type="entry name" value="Beta-barrel_TonB"/>
</dbReference>
<dbReference type="InterPro" id="IPR039426">
    <property type="entry name" value="TonB-dep_rcpt-like"/>
</dbReference>
<name>A0A072MXT8_9GAMM</name>
<organism evidence="10 11">
    <name type="scientific">Marinobacter nitratireducens</name>
    <dbReference type="NCBI Taxonomy" id="1137280"/>
    <lineage>
        <taxon>Bacteria</taxon>
        <taxon>Pseudomonadati</taxon>
        <taxon>Pseudomonadota</taxon>
        <taxon>Gammaproteobacteria</taxon>
        <taxon>Pseudomonadales</taxon>
        <taxon>Marinobacteraceae</taxon>
        <taxon>Marinobacter</taxon>
    </lineage>
</organism>
<evidence type="ECO:0000256" key="1">
    <source>
        <dbReference type="ARBA" id="ARBA00004571"/>
    </source>
</evidence>
<sequence>MAVNVVGRAAVLTVAGMLGAPMVALAEESTEERMETLPVIRVTEGQVAAPAAEILAPEPVRRLASDPAVSLSRMGGRGLDPIVRGQGQERVDVLLDGIRVEGACPNRMDPPTSRLSAALAPLLQVRTTNRTLRWGPISGGQVVATTPSPDLGDDGLAGHITVGGSDNGTSRLVNGGIAVGGAQGWVRAAGGYEEADDYEDGDGNEVRSAYENAEGRLDAAWLADDGFYIKGLVSRQEERDVKYAGSGMDAPKTDTDIARVELGAPVAQGDWNLLAWQADVDHVMDNFSLRTATMKMLTASETRTRGVRLTLDQSPNTKTDWAVGVDAETNNWDAERFGGATLDTLTSVLWPDVDRTRIGLFAERFYRVHPALQVGGGVRYDRVEMEARSADKTFGNAMMPMSAAGIYDSVYGTTDTDADDNNVSGFVTSNWRFSTRQSLEVTASHSVRSPGVTERYIASWSMNPAMRWVGNPALDTEKHNKLEIALAGRSDGWHWRPAVWIDRVDDFVLRTRDSSQTSVYRNIDARLMGAEGVLGWSDGAWRSTSSLAVVHGENRDDNKALPQIPPVQFVQTLGWQHQGHQVDVEWQLARRQDHVDLASGLDAGTSPGYGVLNVSGSHPLTGYLRLSWAIDNLLDTSWAPHVSRANTDPFNPEAVRVNEPGRTLRAALTARW</sequence>
<dbReference type="Proteomes" id="UP000035057">
    <property type="component" value="Unassembled WGS sequence"/>
</dbReference>
<dbReference type="STRING" id="1137280.D777_03242"/>
<accession>A0A072MXT8</accession>
<proteinExistence type="predicted"/>
<evidence type="ECO:0000256" key="2">
    <source>
        <dbReference type="ARBA" id="ARBA00022448"/>
    </source>
</evidence>
<dbReference type="SUPFAM" id="SSF56935">
    <property type="entry name" value="Porins"/>
    <property type="match status" value="1"/>
</dbReference>
<keyword evidence="11" id="KW-1185">Reference proteome</keyword>
<keyword evidence="5" id="KW-0798">TonB box</keyword>
<evidence type="ECO:0000256" key="6">
    <source>
        <dbReference type="ARBA" id="ARBA00023136"/>
    </source>
</evidence>
<evidence type="ECO:0000259" key="9">
    <source>
        <dbReference type="Pfam" id="PF00593"/>
    </source>
</evidence>
<dbReference type="PANTHER" id="PTHR30069:SF49">
    <property type="entry name" value="OUTER MEMBRANE PROTEIN C"/>
    <property type="match status" value="1"/>
</dbReference>
<feature type="chain" id="PRO_5001680246" evidence="8">
    <location>
        <begin position="27"/>
        <end position="672"/>
    </location>
</feature>
<keyword evidence="8" id="KW-0732">Signal</keyword>
<dbReference type="RefSeq" id="WP_227501793.1">
    <property type="nucleotide sequence ID" value="NZ_ANIE01000009.1"/>
</dbReference>
<feature type="signal peptide" evidence="8">
    <location>
        <begin position="1"/>
        <end position="26"/>
    </location>
</feature>
<evidence type="ECO:0000313" key="11">
    <source>
        <dbReference type="Proteomes" id="UP000035057"/>
    </source>
</evidence>
<evidence type="ECO:0000256" key="7">
    <source>
        <dbReference type="ARBA" id="ARBA00023237"/>
    </source>
</evidence>
<keyword evidence="3" id="KW-1134">Transmembrane beta strand</keyword>
<dbReference type="GO" id="GO:0015344">
    <property type="term" value="F:siderophore uptake transmembrane transporter activity"/>
    <property type="evidence" value="ECO:0007669"/>
    <property type="project" value="TreeGrafter"/>
</dbReference>
<keyword evidence="7" id="KW-0998">Cell outer membrane</keyword>
<keyword evidence="2" id="KW-0813">Transport</keyword>
<evidence type="ECO:0000313" key="10">
    <source>
        <dbReference type="EMBL" id="KEF30066.1"/>
    </source>
</evidence>
<keyword evidence="10" id="KW-0675">Receptor</keyword>
<feature type="domain" description="TonB-dependent receptor-like beta-barrel" evidence="9">
    <location>
        <begin position="197"/>
        <end position="633"/>
    </location>
</feature>
<evidence type="ECO:0000256" key="3">
    <source>
        <dbReference type="ARBA" id="ARBA00022452"/>
    </source>
</evidence>
<keyword evidence="4" id="KW-0812">Transmembrane</keyword>
<dbReference type="AlphaFoldDB" id="A0A072MXT8"/>
<dbReference type="GO" id="GO:0044718">
    <property type="term" value="P:siderophore transmembrane transport"/>
    <property type="evidence" value="ECO:0007669"/>
    <property type="project" value="TreeGrafter"/>
</dbReference>
<gene>
    <name evidence="10" type="ORF">D777_03242</name>
</gene>
<dbReference type="Pfam" id="PF00593">
    <property type="entry name" value="TonB_dep_Rec_b-barrel"/>
    <property type="match status" value="1"/>
</dbReference>
<dbReference type="Gene3D" id="2.40.170.20">
    <property type="entry name" value="TonB-dependent receptor, beta-barrel domain"/>
    <property type="match status" value="1"/>
</dbReference>
<dbReference type="EMBL" id="ANIE01000009">
    <property type="protein sequence ID" value="KEF30066.1"/>
    <property type="molecule type" value="Genomic_DNA"/>
</dbReference>
<evidence type="ECO:0000256" key="5">
    <source>
        <dbReference type="ARBA" id="ARBA00023077"/>
    </source>
</evidence>
<comment type="caution">
    <text evidence="10">The sequence shown here is derived from an EMBL/GenBank/DDBJ whole genome shotgun (WGS) entry which is preliminary data.</text>
</comment>